<proteinExistence type="predicted"/>
<reference evidence="1 2" key="1">
    <citation type="submission" date="2018-07" db="EMBL/GenBank/DDBJ databases">
        <title>Dyella tabacisoli L4-6T, whole genome shotgun sequence.</title>
        <authorList>
            <person name="Zhou X.-K."/>
            <person name="Li W.-J."/>
            <person name="Duan Y.-Q."/>
        </authorList>
    </citation>
    <scope>NUCLEOTIDE SEQUENCE [LARGE SCALE GENOMIC DNA]</scope>
    <source>
        <strain evidence="1 2">L4-6</strain>
    </source>
</reference>
<dbReference type="AlphaFoldDB" id="A0A369UKC2"/>
<dbReference type="Proteomes" id="UP000253782">
    <property type="component" value="Unassembled WGS sequence"/>
</dbReference>
<accession>A0A369UKC2</accession>
<sequence>MNRTQLESAWRAPQGEQKVLQAQLNESFDDIIEQSASHSERSSPGTNMARIFHFVSLTETSRIGE</sequence>
<dbReference type="EMBL" id="QQAH01000016">
    <property type="protein sequence ID" value="RDD80565.1"/>
    <property type="molecule type" value="Genomic_DNA"/>
</dbReference>
<keyword evidence="2" id="KW-1185">Reference proteome</keyword>
<organism evidence="1 2">
    <name type="scientific">Dyella tabacisoli</name>
    <dbReference type="NCBI Taxonomy" id="2282381"/>
    <lineage>
        <taxon>Bacteria</taxon>
        <taxon>Pseudomonadati</taxon>
        <taxon>Pseudomonadota</taxon>
        <taxon>Gammaproteobacteria</taxon>
        <taxon>Lysobacterales</taxon>
        <taxon>Rhodanobacteraceae</taxon>
        <taxon>Dyella</taxon>
    </lineage>
</organism>
<comment type="caution">
    <text evidence="1">The sequence shown here is derived from an EMBL/GenBank/DDBJ whole genome shotgun (WGS) entry which is preliminary data.</text>
</comment>
<name>A0A369UKC2_9GAMM</name>
<protein>
    <submittedName>
        <fullName evidence="1">Uncharacterized protein</fullName>
    </submittedName>
</protein>
<evidence type="ECO:0000313" key="1">
    <source>
        <dbReference type="EMBL" id="RDD80565.1"/>
    </source>
</evidence>
<evidence type="ECO:0000313" key="2">
    <source>
        <dbReference type="Proteomes" id="UP000253782"/>
    </source>
</evidence>
<gene>
    <name evidence="1" type="ORF">DVJ77_16955</name>
</gene>